<feature type="domain" description="RING-type" evidence="10">
    <location>
        <begin position="320"/>
        <end position="361"/>
    </location>
</feature>
<sequence>MPSPGGAAPPPPPPPDHVTSDGGPPLPPPPPPLLRRSHPPDLRPLIPPLPLRRGSRSPASSSAPRLLLLLSSQAFSPPPPPRAVRSSADWHQKRPRRRRPKPPPHHKRKDRSSSSSSSAAAAAAAAGDVWCAPVMPFAADASVDCVVDSHHPTAPAARRRPEPPDRPRRERAYASRRAAATIQEEISSLMDSPSDLEEPFLGSELLPSGGRGRNLRGFVIKSHSAVDIKMTRRGSKTCYYSFVASRLECCWSMDVYDRYQDWRLDVDSMTYEELLELEDRIGYVSTGLREDEIVRSLRKVKPSAFATSPLPFSSGTERKCSICQEEYEEEDEMGRLGCGHSFHVYCIKQWLFQKNACPVCKAAVSKT</sequence>
<keyword evidence="4" id="KW-0479">Metal-binding</keyword>
<organism evidence="11 12">
    <name type="scientific">Ananas comosus</name>
    <name type="common">Pineapple</name>
    <name type="synonym">Ananas ananas</name>
    <dbReference type="NCBI Taxonomy" id="4615"/>
    <lineage>
        <taxon>Eukaryota</taxon>
        <taxon>Viridiplantae</taxon>
        <taxon>Streptophyta</taxon>
        <taxon>Embryophyta</taxon>
        <taxon>Tracheophyta</taxon>
        <taxon>Spermatophyta</taxon>
        <taxon>Magnoliopsida</taxon>
        <taxon>Liliopsida</taxon>
        <taxon>Poales</taxon>
        <taxon>Bromeliaceae</taxon>
        <taxon>Bromelioideae</taxon>
        <taxon>Ananas</taxon>
    </lineage>
</organism>
<dbReference type="EC" id="2.3.2.27" evidence="2"/>
<name>A0A199UJJ0_ANACO</name>
<gene>
    <name evidence="11" type="ORF">ACMD2_09742</name>
</gene>
<feature type="compositionally biased region" description="Basic and acidic residues" evidence="9">
    <location>
        <begin position="159"/>
        <end position="172"/>
    </location>
</feature>
<proteinExistence type="predicted"/>
<dbReference type="SUPFAM" id="SSF57850">
    <property type="entry name" value="RING/U-box"/>
    <property type="match status" value="1"/>
</dbReference>
<protein>
    <recommendedName>
        <fullName evidence="2">RING-type E3 ubiquitin transferase</fullName>
        <ecNumber evidence="2">2.3.2.27</ecNumber>
    </recommendedName>
</protein>
<accession>A0A199UJJ0</accession>
<keyword evidence="7" id="KW-0862">Zinc</keyword>
<feature type="compositionally biased region" description="Basic residues" evidence="9">
    <location>
        <begin position="93"/>
        <end position="110"/>
    </location>
</feature>
<evidence type="ECO:0000259" key="10">
    <source>
        <dbReference type="PROSITE" id="PS50089"/>
    </source>
</evidence>
<feature type="compositionally biased region" description="Low complexity" evidence="9">
    <location>
        <begin position="56"/>
        <end position="75"/>
    </location>
</feature>
<keyword evidence="3" id="KW-0808">Transferase</keyword>
<evidence type="ECO:0000256" key="2">
    <source>
        <dbReference type="ARBA" id="ARBA00012483"/>
    </source>
</evidence>
<evidence type="ECO:0000256" key="1">
    <source>
        <dbReference type="ARBA" id="ARBA00000900"/>
    </source>
</evidence>
<dbReference type="GO" id="GO:0008270">
    <property type="term" value="F:zinc ion binding"/>
    <property type="evidence" value="ECO:0007669"/>
    <property type="project" value="UniProtKB-KW"/>
</dbReference>
<comment type="catalytic activity">
    <reaction evidence="1">
        <text>S-ubiquitinyl-[E2 ubiquitin-conjugating enzyme]-L-cysteine + [acceptor protein]-L-lysine = [E2 ubiquitin-conjugating enzyme]-L-cysteine + N(6)-ubiquitinyl-[acceptor protein]-L-lysine.</text>
        <dbReference type="EC" id="2.3.2.27"/>
    </reaction>
</comment>
<dbReference type="PROSITE" id="PS50089">
    <property type="entry name" value="ZF_RING_2"/>
    <property type="match status" value="1"/>
</dbReference>
<feature type="compositionally biased region" description="Pro residues" evidence="9">
    <location>
        <begin position="24"/>
        <end position="33"/>
    </location>
</feature>
<dbReference type="AlphaFoldDB" id="A0A199UJJ0"/>
<dbReference type="FunFam" id="3.30.40.10:FF:000451">
    <property type="entry name" value="E3 ubiquitin-protein ligase rnf12-A"/>
    <property type="match status" value="1"/>
</dbReference>
<dbReference type="PANTHER" id="PTHR22937">
    <property type="entry name" value="E3 UBIQUITIN-PROTEIN LIGASE RNF165"/>
    <property type="match status" value="1"/>
</dbReference>
<keyword evidence="6" id="KW-0833">Ubl conjugation pathway</keyword>
<dbReference type="Pfam" id="PF13639">
    <property type="entry name" value="zf-RING_2"/>
    <property type="match status" value="1"/>
</dbReference>
<evidence type="ECO:0000256" key="5">
    <source>
        <dbReference type="ARBA" id="ARBA00022771"/>
    </source>
</evidence>
<dbReference type="PANTHER" id="PTHR22937:SF122">
    <property type="entry name" value="RING-TYPE E3 UBIQUITIN TRANSFERASE"/>
    <property type="match status" value="1"/>
</dbReference>
<dbReference type="InterPro" id="IPR045191">
    <property type="entry name" value="MBR1/2-like"/>
</dbReference>
<dbReference type="Proteomes" id="UP000092600">
    <property type="component" value="Unassembled WGS sequence"/>
</dbReference>
<reference evidence="11 12" key="1">
    <citation type="journal article" date="2016" name="DNA Res.">
        <title>The draft genome of MD-2 pineapple using hybrid error correction of long reads.</title>
        <authorList>
            <person name="Redwan R.M."/>
            <person name="Saidin A."/>
            <person name="Kumar S.V."/>
        </authorList>
    </citation>
    <scope>NUCLEOTIDE SEQUENCE [LARGE SCALE GENOMIC DNA]</scope>
    <source>
        <strain evidence="12">cv. MD2</strain>
        <tissue evidence="11">Leaf</tissue>
    </source>
</reference>
<dbReference type="SMART" id="SM00184">
    <property type="entry name" value="RING"/>
    <property type="match status" value="1"/>
</dbReference>
<evidence type="ECO:0000256" key="9">
    <source>
        <dbReference type="SAM" id="MobiDB-lite"/>
    </source>
</evidence>
<keyword evidence="5 8" id="KW-0863">Zinc-finger</keyword>
<evidence type="ECO:0000256" key="8">
    <source>
        <dbReference type="PROSITE-ProRule" id="PRU00175"/>
    </source>
</evidence>
<comment type="caution">
    <text evidence="11">The sequence shown here is derived from an EMBL/GenBank/DDBJ whole genome shotgun (WGS) entry which is preliminary data.</text>
</comment>
<dbReference type="Gene3D" id="3.30.40.10">
    <property type="entry name" value="Zinc/RING finger domain, C3HC4 (zinc finger)"/>
    <property type="match status" value="1"/>
</dbReference>
<feature type="compositionally biased region" description="Pro residues" evidence="9">
    <location>
        <begin position="1"/>
        <end position="16"/>
    </location>
</feature>
<evidence type="ECO:0000256" key="6">
    <source>
        <dbReference type="ARBA" id="ARBA00022786"/>
    </source>
</evidence>
<dbReference type="InterPro" id="IPR013083">
    <property type="entry name" value="Znf_RING/FYVE/PHD"/>
</dbReference>
<dbReference type="EMBL" id="LSRQ01007332">
    <property type="protein sequence ID" value="OAY65057.1"/>
    <property type="molecule type" value="Genomic_DNA"/>
</dbReference>
<evidence type="ECO:0000256" key="4">
    <source>
        <dbReference type="ARBA" id="ARBA00022723"/>
    </source>
</evidence>
<dbReference type="InterPro" id="IPR001841">
    <property type="entry name" value="Znf_RING"/>
</dbReference>
<feature type="region of interest" description="Disordered" evidence="9">
    <location>
        <begin position="1"/>
        <end position="120"/>
    </location>
</feature>
<evidence type="ECO:0000313" key="12">
    <source>
        <dbReference type="Proteomes" id="UP000092600"/>
    </source>
</evidence>
<dbReference type="GO" id="GO:0061630">
    <property type="term" value="F:ubiquitin protein ligase activity"/>
    <property type="evidence" value="ECO:0007669"/>
    <property type="project" value="UniProtKB-EC"/>
</dbReference>
<evidence type="ECO:0000313" key="11">
    <source>
        <dbReference type="EMBL" id="OAY65057.1"/>
    </source>
</evidence>
<evidence type="ECO:0000256" key="3">
    <source>
        <dbReference type="ARBA" id="ARBA00022679"/>
    </source>
</evidence>
<feature type="region of interest" description="Disordered" evidence="9">
    <location>
        <begin position="152"/>
        <end position="172"/>
    </location>
</feature>
<evidence type="ECO:0000256" key="7">
    <source>
        <dbReference type="ARBA" id="ARBA00022833"/>
    </source>
</evidence>